<keyword evidence="5" id="KW-1185">Reference proteome</keyword>
<evidence type="ECO:0000259" key="3">
    <source>
        <dbReference type="Pfam" id="PF09851"/>
    </source>
</evidence>
<evidence type="ECO:0000313" key="4">
    <source>
        <dbReference type="EMBL" id="MFD1635004.1"/>
    </source>
</evidence>
<evidence type="ECO:0000256" key="2">
    <source>
        <dbReference type="SAM" id="Phobius"/>
    </source>
</evidence>
<gene>
    <name evidence="4" type="ORF">ACFSBJ_14830</name>
</gene>
<proteinExistence type="predicted"/>
<name>A0ABD6D1G0_9EURY</name>
<keyword evidence="2" id="KW-0472">Membrane</keyword>
<keyword evidence="2" id="KW-0812">Transmembrane</keyword>
<dbReference type="Proteomes" id="UP001597075">
    <property type="component" value="Unassembled WGS sequence"/>
</dbReference>
<dbReference type="InterPro" id="IPR018649">
    <property type="entry name" value="SHOCT"/>
</dbReference>
<keyword evidence="2" id="KW-1133">Transmembrane helix</keyword>
<feature type="transmembrane region" description="Helical" evidence="2">
    <location>
        <begin position="50"/>
        <end position="70"/>
    </location>
</feature>
<reference evidence="4 5" key="1">
    <citation type="journal article" date="2019" name="Int. J. Syst. Evol. Microbiol.">
        <title>The Global Catalogue of Microorganisms (GCM) 10K type strain sequencing project: providing services to taxonomists for standard genome sequencing and annotation.</title>
        <authorList>
            <consortium name="The Broad Institute Genomics Platform"/>
            <consortium name="The Broad Institute Genome Sequencing Center for Infectious Disease"/>
            <person name="Wu L."/>
            <person name="Ma J."/>
        </authorList>
    </citation>
    <scope>NUCLEOTIDE SEQUENCE [LARGE SCALE GENOMIC DNA]</scope>
    <source>
        <strain evidence="4 5">CGMCC 1.10594</strain>
    </source>
</reference>
<feature type="region of interest" description="Disordered" evidence="1">
    <location>
        <begin position="1"/>
        <end position="31"/>
    </location>
</feature>
<feature type="domain" description="SHOCT" evidence="3">
    <location>
        <begin position="79"/>
        <end position="105"/>
    </location>
</feature>
<evidence type="ECO:0000313" key="5">
    <source>
        <dbReference type="Proteomes" id="UP001597075"/>
    </source>
</evidence>
<sequence>MQLPTHALGGLAQHHPGPHGPGPHWGGGHHWGAGSLGDAGMGAFGPWGGWWLLLVLLAVLAVVAVGYLAARRIEGDADEALATLRERYAAGELDDEEFERRRNRLTERIG</sequence>
<dbReference type="RefSeq" id="WP_256405231.1">
    <property type="nucleotide sequence ID" value="NZ_CP187151.1"/>
</dbReference>
<accession>A0ABD6D1G0</accession>
<comment type="caution">
    <text evidence="4">The sequence shown here is derived from an EMBL/GenBank/DDBJ whole genome shotgun (WGS) entry which is preliminary data.</text>
</comment>
<dbReference type="EMBL" id="JBHUDL010000010">
    <property type="protein sequence ID" value="MFD1635004.1"/>
    <property type="molecule type" value="Genomic_DNA"/>
</dbReference>
<evidence type="ECO:0000256" key="1">
    <source>
        <dbReference type="SAM" id="MobiDB-lite"/>
    </source>
</evidence>
<dbReference type="AlphaFoldDB" id="A0ABD6D1G0"/>
<protein>
    <submittedName>
        <fullName evidence="4">SHOCT domain-containing protein</fullName>
    </submittedName>
</protein>
<dbReference type="Pfam" id="PF09851">
    <property type="entry name" value="SHOCT"/>
    <property type="match status" value="1"/>
</dbReference>
<organism evidence="4 5">
    <name type="scientific">Haloplanus ruber</name>
    <dbReference type="NCBI Taxonomy" id="869892"/>
    <lineage>
        <taxon>Archaea</taxon>
        <taxon>Methanobacteriati</taxon>
        <taxon>Methanobacteriota</taxon>
        <taxon>Stenosarchaea group</taxon>
        <taxon>Halobacteria</taxon>
        <taxon>Halobacteriales</taxon>
        <taxon>Haloferacaceae</taxon>
        <taxon>Haloplanus</taxon>
    </lineage>
</organism>